<protein>
    <submittedName>
        <fullName evidence="2">Expressed protein</fullName>
    </submittedName>
</protein>
<keyword evidence="1" id="KW-0472">Membrane</keyword>
<evidence type="ECO:0000313" key="3">
    <source>
        <dbReference type="Proteomes" id="UP001153365"/>
    </source>
</evidence>
<dbReference type="Proteomes" id="UP001153365">
    <property type="component" value="Unassembled WGS sequence"/>
</dbReference>
<accession>A0AAV0AQK6</accession>
<comment type="caution">
    <text evidence="2">The sequence shown here is derived from an EMBL/GenBank/DDBJ whole genome shotgun (WGS) entry which is preliminary data.</text>
</comment>
<evidence type="ECO:0000313" key="2">
    <source>
        <dbReference type="EMBL" id="CAH7670752.1"/>
    </source>
</evidence>
<sequence length="443" mass="50657">MKFSFLPTNHASQGRRVQTSFHVTSFSNAMIKCLLSLLFIITFNESLTLGSFSKFFKGKPEEAINEVTDTVLQAKDQKVLKKSKSRITAVLPNSENLGEYITSKPKLDTVPTVTGKKERSSSSANFSQSIKKYFGSIANYFSDKIQLWRDKLKFWNHLDISSCIVHFREAPVVAVVTKNGKETATKSKILKDAFIKALRENPQNLKKFSAWINGFGIMMKQNKEEIRDILSEDVAQHGLLDMMTILEKNFGNLKDAKPESDFREELLHRLREKITSTHDNENWEEIKKTWSADELNLFHQKIQSTPTLMIFIDSMETDSSDSENMQWLSKIPLKNSEHSAEIKTAALALLIYIKKFKTIEKKISESNSSKILTINQFSDSAIAAARKELARLFRIEKQTELLHPHVEMVRLALNSEGVGNIKVIENFKKIGDYFFQKDKSKTQ</sequence>
<keyword evidence="3" id="KW-1185">Reference proteome</keyword>
<organism evidence="2 3">
    <name type="scientific">Phakopsora pachyrhizi</name>
    <name type="common">Asian soybean rust disease fungus</name>
    <dbReference type="NCBI Taxonomy" id="170000"/>
    <lineage>
        <taxon>Eukaryota</taxon>
        <taxon>Fungi</taxon>
        <taxon>Dikarya</taxon>
        <taxon>Basidiomycota</taxon>
        <taxon>Pucciniomycotina</taxon>
        <taxon>Pucciniomycetes</taxon>
        <taxon>Pucciniales</taxon>
        <taxon>Phakopsoraceae</taxon>
        <taxon>Phakopsora</taxon>
    </lineage>
</organism>
<gene>
    <name evidence="2" type="ORF">PPACK8108_LOCUS5487</name>
</gene>
<keyword evidence="1" id="KW-0812">Transmembrane</keyword>
<keyword evidence="1" id="KW-1133">Transmembrane helix</keyword>
<proteinExistence type="predicted"/>
<dbReference type="EMBL" id="CALTRL010001064">
    <property type="protein sequence ID" value="CAH7670752.1"/>
    <property type="molecule type" value="Genomic_DNA"/>
</dbReference>
<dbReference type="AlphaFoldDB" id="A0AAV0AQK6"/>
<feature type="transmembrane region" description="Helical" evidence="1">
    <location>
        <begin position="21"/>
        <end position="43"/>
    </location>
</feature>
<evidence type="ECO:0000256" key="1">
    <source>
        <dbReference type="SAM" id="Phobius"/>
    </source>
</evidence>
<reference evidence="2" key="1">
    <citation type="submission" date="2022-06" db="EMBL/GenBank/DDBJ databases">
        <authorList>
            <consortium name="SYNGENTA / RWTH Aachen University"/>
        </authorList>
    </citation>
    <scope>NUCLEOTIDE SEQUENCE</scope>
</reference>
<name>A0AAV0AQK6_PHAPC</name>